<evidence type="ECO:0000256" key="2">
    <source>
        <dbReference type="ARBA" id="ARBA00022803"/>
    </source>
</evidence>
<dbReference type="Pfam" id="PF14559">
    <property type="entry name" value="TPR_19"/>
    <property type="match status" value="2"/>
</dbReference>
<dbReference type="PROSITE" id="PS51257">
    <property type="entry name" value="PROKAR_LIPOPROTEIN"/>
    <property type="match status" value="1"/>
</dbReference>
<dbReference type="eggNOG" id="COG0457">
    <property type="taxonomic scope" value="Bacteria"/>
</dbReference>
<dbReference type="Pfam" id="PF13414">
    <property type="entry name" value="TPR_11"/>
    <property type="match status" value="1"/>
</dbReference>
<feature type="repeat" description="TPR" evidence="3">
    <location>
        <begin position="96"/>
        <end position="129"/>
    </location>
</feature>
<reference evidence="6 7" key="1">
    <citation type="journal article" date="2012" name="Proc. Natl. Acad. Sci. U.S.A.">
        <title>Genome and physiology of a model Epsilonproteobacterium responsible for sulfide detoxification in marine oxygen depletion zones.</title>
        <authorList>
            <person name="Grote J."/>
            <person name="Schott T."/>
            <person name="Bruckner C.G."/>
            <person name="Glockner F.O."/>
            <person name="Jost G."/>
            <person name="Teeling H."/>
            <person name="Labrenz M."/>
            <person name="Jurgens K."/>
        </authorList>
    </citation>
    <scope>NUCLEOTIDE SEQUENCE [LARGE SCALE GENOMIC DNA]</scope>
    <source>
        <strain evidence="6 7">GD1</strain>
    </source>
</reference>
<keyword evidence="2 3" id="KW-0802">TPR repeat</keyword>
<sequence length="618" mass="69653">MNKSNILTLILVILFTGCASTQRSVSPQQQAFNNGTLLYSQEKYKEAAAEFKTALQLNANNYNAKAWLAFSYCRSGQNGEGIDIFNKLIYNNPTHYNNFNGLAYCYNENQQYDESISASKRALELKPNYSNAYFNMGVSYEKKHEYSKAIEMYQKAISITPNYSDASLSLAKLFLHNKNIDEAINVLQRASKFNPKNVKILELLANIYYGSSNFAKAKETISKAIEFQTHIGVGIRIKSINGFTVVDSLIPSDSSSNKEIIKGDIILEIDGNDIEGMHLKVVANKLSGPEGTSVKLTIQRKDKEFEKVISRAKFVEAKAASKLELRSLIERKLGSKDAALRDAQKANELDDSFGLISLAAINIDDKNYEQASSLLLKANNNIQASIFEAIMYAKNGNMQKAKEKYLNLTQDYALFENIALTTDIAELLSHLKPVIDELEQSAKNYNEQGKYNQSIEVYTQMLSFAQNKAEVEKINENMINTIHKMNELPAIGDKANKHIVRAEMFIKSGNYPIAIEEFNKALKLAPFSALLYFNIAILEGKIANYPLAIDSMNMYIKMAPQAPNVTSAKNQVTKWEVIMEQNKEQRISQEKKIDAKPLDTDEDIRKKSLRRIRKIPSK</sequence>
<dbReference type="AlphaFoldDB" id="B6BGJ2"/>
<evidence type="ECO:0000256" key="1">
    <source>
        <dbReference type="ARBA" id="ARBA00022737"/>
    </source>
</evidence>
<dbReference type="HOGENOM" id="CLU_442058_0_0_7"/>
<dbReference type="InterPro" id="IPR050498">
    <property type="entry name" value="Ycf3"/>
</dbReference>
<feature type="repeat" description="TPR" evidence="3">
    <location>
        <begin position="28"/>
        <end position="61"/>
    </location>
</feature>
<accession>B6BGJ2</accession>
<dbReference type="Pfam" id="PF13432">
    <property type="entry name" value="TPR_16"/>
    <property type="match status" value="1"/>
</dbReference>
<dbReference type="OrthoDB" id="9766710at2"/>
<dbReference type="InterPro" id="IPR011990">
    <property type="entry name" value="TPR-like_helical_dom_sf"/>
</dbReference>
<gene>
    <name evidence="6" type="ORF">SMGD1_1096</name>
</gene>
<dbReference type="PATRIC" id="fig|929558.5.peg.1090"/>
<evidence type="ECO:0000313" key="7">
    <source>
        <dbReference type="Proteomes" id="UP000006431"/>
    </source>
</evidence>
<dbReference type="Proteomes" id="UP000006431">
    <property type="component" value="Unassembled WGS sequence"/>
</dbReference>
<dbReference type="SUPFAM" id="SSF48452">
    <property type="entry name" value="TPR-like"/>
    <property type="match status" value="3"/>
</dbReference>
<feature type="repeat" description="TPR" evidence="3">
    <location>
        <begin position="164"/>
        <end position="197"/>
    </location>
</feature>
<dbReference type="Pfam" id="PF00595">
    <property type="entry name" value="PDZ"/>
    <property type="match status" value="1"/>
</dbReference>
<proteinExistence type="predicted"/>
<dbReference type="Gene3D" id="2.30.42.10">
    <property type="match status" value="1"/>
</dbReference>
<dbReference type="PANTHER" id="PTHR44858:SF1">
    <property type="entry name" value="UDP-N-ACETYLGLUCOSAMINE--PEPTIDE N-ACETYLGLUCOSAMINYLTRANSFERASE SPINDLY-RELATED"/>
    <property type="match status" value="1"/>
</dbReference>
<comment type="caution">
    <text evidence="6">The sequence shown here is derived from an EMBL/GenBank/DDBJ whole genome shotgun (WGS) entry which is preliminary data.</text>
</comment>
<feature type="repeat" description="TPR" evidence="3">
    <location>
        <begin position="130"/>
        <end position="163"/>
    </location>
</feature>
<evidence type="ECO:0000256" key="4">
    <source>
        <dbReference type="SAM" id="SignalP"/>
    </source>
</evidence>
<dbReference type="InterPro" id="IPR001478">
    <property type="entry name" value="PDZ"/>
</dbReference>
<dbReference type="STRING" id="929558.SMGD1_1096"/>
<dbReference type="PROSITE" id="PS50005">
    <property type="entry name" value="TPR"/>
    <property type="match status" value="5"/>
</dbReference>
<accession>H1FYJ4</accession>
<dbReference type="InterPro" id="IPR036034">
    <property type="entry name" value="PDZ_sf"/>
</dbReference>
<dbReference type="PROSITE" id="PS50293">
    <property type="entry name" value="TPR_REGION"/>
    <property type="match status" value="1"/>
</dbReference>
<name>B6BGJ2_SULGG</name>
<feature type="signal peptide" evidence="4">
    <location>
        <begin position="1"/>
        <end position="21"/>
    </location>
</feature>
<evidence type="ECO:0000313" key="6">
    <source>
        <dbReference type="EMBL" id="EHP29620.1"/>
    </source>
</evidence>
<evidence type="ECO:0000256" key="3">
    <source>
        <dbReference type="PROSITE-ProRule" id="PRU00339"/>
    </source>
</evidence>
<feature type="domain" description="PDZ" evidence="5">
    <location>
        <begin position="231"/>
        <end position="302"/>
    </location>
</feature>
<dbReference type="CDD" id="cd06782">
    <property type="entry name" value="cpPDZ_CPP-like"/>
    <property type="match status" value="1"/>
</dbReference>
<keyword evidence="1" id="KW-0677">Repeat</keyword>
<dbReference type="Gene3D" id="1.25.40.10">
    <property type="entry name" value="Tetratricopeptide repeat domain"/>
    <property type="match status" value="2"/>
</dbReference>
<organism evidence="6 7">
    <name type="scientific">Sulfurimonas gotlandica (strain DSM 19862 / JCM 16533 / GD1)</name>
    <dbReference type="NCBI Taxonomy" id="929558"/>
    <lineage>
        <taxon>Bacteria</taxon>
        <taxon>Pseudomonadati</taxon>
        <taxon>Campylobacterota</taxon>
        <taxon>Epsilonproteobacteria</taxon>
        <taxon>Campylobacterales</taxon>
        <taxon>Sulfurimonadaceae</taxon>
        <taxon>Sulfurimonas</taxon>
    </lineage>
</organism>
<feature type="chain" id="PRO_5002842956" evidence="4">
    <location>
        <begin position="22"/>
        <end position="618"/>
    </location>
</feature>
<dbReference type="SMART" id="SM00028">
    <property type="entry name" value="TPR"/>
    <property type="match status" value="10"/>
</dbReference>
<keyword evidence="7" id="KW-1185">Reference proteome</keyword>
<dbReference type="PANTHER" id="PTHR44858">
    <property type="entry name" value="TETRATRICOPEPTIDE REPEAT PROTEIN 6"/>
    <property type="match status" value="1"/>
</dbReference>
<keyword evidence="4" id="KW-0732">Signal</keyword>
<dbReference type="EMBL" id="AFRZ01000001">
    <property type="protein sequence ID" value="EHP29620.1"/>
    <property type="molecule type" value="Genomic_DNA"/>
</dbReference>
<evidence type="ECO:0000259" key="5">
    <source>
        <dbReference type="SMART" id="SM00228"/>
    </source>
</evidence>
<feature type="repeat" description="TPR" evidence="3">
    <location>
        <begin position="495"/>
        <end position="528"/>
    </location>
</feature>
<dbReference type="SMART" id="SM00228">
    <property type="entry name" value="PDZ"/>
    <property type="match status" value="1"/>
</dbReference>
<dbReference type="InterPro" id="IPR019734">
    <property type="entry name" value="TPR_rpt"/>
</dbReference>
<protein>
    <submittedName>
        <fullName evidence="6">Protein containing Tetrtricopeptide repeat (TPR) domain</fullName>
    </submittedName>
</protein>
<dbReference type="SUPFAM" id="SSF50156">
    <property type="entry name" value="PDZ domain-like"/>
    <property type="match status" value="1"/>
</dbReference>